<reference evidence="3" key="1">
    <citation type="submission" date="2018-09" db="EMBL/GenBank/DDBJ databases">
        <authorList>
            <person name="Livingstone P.G."/>
            <person name="Whitworth D.E."/>
        </authorList>
    </citation>
    <scope>NUCLEOTIDE SEQUENCE [LARGE SCALE GENOMIC DNA]</scope>
    <source>
        <strain evidence="3">CA043D</strain>
    </source>
</reference>
<evidence type="ECO:0000313" key="3">
    <source>
        <dbReference type="Proteomes" id="UP000268313"/>
    </source>
</evidence>
<feature type="region of interest" description="Disordered" evidence="1">
    <location>
        <begin position="1"/>
        <end position="22"/>
    </location>
</feature>
<dbReference type="Proteomes" id="UP000268313">
    <property type="component" value="Unassembled WGS sequence"/>
</dbReference>
<gene>
    <name evidence="2" type="ORF">D7X32_31645</name>
</gene>
<organism evidence="2 3">
    <name type="scientific">Corallococcus carmarthensis</name>
    <dbReference type="NCBI Taxonomy" id="2316728"/>
    <lineage>
        <taxon>Bacteria</taxon>
        <taxon>Pseudomonadati</taxon>
        <taxon>Myxococcota</taxon>
        <taxon>Myxococcia</taxon>
        <taxon>Myxococcales</taxon>
        <taxon>Cystobacterineae</taxon>
        <taxon>Myxococcaceae</taxon>
        <taxon>Corallococcus</taxon>
    </lineage>
</organism>
<dbReference type="EMBL" id="RAWE01000164">
    <property type="protein sequence ID" value="RKG97764.1"/>
    <property type="molecule type" value="Genomic_DNA"/>
</dbReference>
<proteinExistence type="predicted"/>
<dbReference type="AlphaFoldDB" id="A0A3A8JZY1"/>
<evidence type="ECO:0000313" key="2">
    <source>
        <dbReference type="EMBL" id="RKG97764.1"/>
    </source>
</evidence>
<comment type="caution">
    <text evidence="2">The sequence shown here is derived from an EMBL/GenBank/DDBJ whole genome shotgun (WGS) entry which is preliminary data.</text>
</comment>
<accession>A0A3A8JZY1</accession>
<dbReference type="OrthoDB" id="8743524at2"/>
<name>A0A3A8JZY1_9BACT</name>
<evidence type="ECO:0000256" key="1">
    <source>
        <dbReference type="SAM" id="MobiDB-lite"/>
    </source>
</evidence>
<keyword evidence="3" id="KW-1185">Reference proteome</keyword>
<sequence length="456" mass="50512">MGLDLSLQVTESGGRNKPDAPLVPERTYVTQVRLRRGWLGYREPETHEVLLDFTRRRRINLDEGARTYVDESMYSDVCFRHFELHNREHVRAVIAAGKGDTSDFEPVIMEHQLSVLDKARGRTLADAAAPRSTGLGGLLRSAFSGPKKSGDITVKSEAERTVYAAAEGRPLFAYSDDGTRVEPDLGRHFVQFLRYRYHGHPLILERLASAGHLPREIQYSAKEMRGWPRSTVTLRLQSANVVPDSGIPLDGYRRVVRGGPGLPDDATLERVTLGAAPDGTQVRQRRQLEAKESVDAGRMLESVLAYFELTLQTGEAVPGLGEAIQSIPDADVRRFREVMSRPPSDKASASAMAPALVELRAAAGRHAHVLKSFEAGARRALNEPQEARALLLDVLKANPFFTGAYKDLGDLFVADWDMGAAWRCWDAAKNIAPGHHLLNDVSAMEEMLAAEHPEYF</sequence>
<protein>
    <submittedName>
        <fullName evidence="2">Uncharacterized protein</fullName>
    </submittedName>
</protein>
<dbReference type="RefSeq" id="WP_120606298.1">
    <property type="nucleotide sequence ID" value="NZ_RAWE01000164.1"/>
</dbReference>